<name>A0A0K2GDR1_NITMO</name>
<accession>A0A0K2GDR1</accession>
<dbReference type="Proteomes" id="UP000069205">
    <property type="component" value="Chromosome"/>
</dbReference>
<protein>
    <recommendedName>
        <fullName evidence="3">DSBA-like thioredoxin domain-containing protein</fullName>
    </recommendedName>
</protein>
<proteinExistence type="predicted"/>
<organism evidence="1 2">
    <name type="scientific">Nitrospira moscoviensis</name>
    <dbReference type="NCBI Taxonomy" id="42253"/>
    <lineage>
        <taxon>Bacteria</taxon>
        <taxon>Pseudomonadati</taxon>
        <taxon>Nitrospirota</taxon>
        <taxon>Nitrospiria</taxon>
        <taxon>Nitrospirales</taxon>
        <taxon>Nitrospiraceae</taxon>
        <taxon>Nitrospira</taxon>
    </lineage>
</organism>
<dbReference type="KEGG" id="nmv:NITMOv2_2333"/>
<reference evidence="1 2" key="1">
    <citation type="journal article" date="2015" name="Proc. Natl. Acad. Sci. U.S.A.">
        <title>Expanded metabolic versatility of ubiquitous nitrite-oxidizing bacteria from the genus Nitrospira.</title>
        <authorList>
            <person name="Koch H."/>
            <person name="Lucker S."/>
            <person name="Albertsen M."/>
            <person name="Kitzinger K."/>
            <person name="Herbold C."/>
            <person name="Spieck E."/>
            <person name="Nielsen P.H."/>
            <person name="Wagner M."/>
            <person name="Daims H."/>
        </authorList>
    </citation>
    <scope>NUCLEOTIDE SEQUENCE [LARGE SCALE GENOMIC DNA]</scope>
    <source>
        <strain evidence="1 2">NSP M-1</strain>
    </source>
</reference>
<evidence type="ECO:0008006" key="3">
    <source>
        <dbReference type="Google" id="ProtNLM"/>
    </source>
</evidence>
<dbReference type="AlphaFoldDB" id="A0A0K2GDR1"/>
<gene>
    <name evidence="1" type="ORF">NITMOv2_2333</name>
</gene>
<evidence type="ECO:0000313" key="1">
    <source>
        <dbReference type="EMBL" id="ALA58747.1"/>
    </source>
</evidence>
<dbReference type="CDD" id="cd02972">
    <property type="entry name" value="DsbA_family"/>
    <property type="match status" value="1"/>
</dbReference>
<sequence>MQPLLAYGDFNCPFCYAMHERFHGRGLLKDAEWRGVQHAPHLPIPRPAGTVG</sequence>
<dbReference type="EMBL" id="CP011801">
    <property type="protein sequence ID" value="ALA58747.1"/>
    <property type="molecule type" value="Genomic_DNA"/>
</dbReference>
<dbReference type="RefSeq" id="WP_187299430.1">
    <property type="nucleotide sequence ID" value="NZ_CP011801.1"/>
</dbReference>
<dbReference type="STRING" id="42253.NITMOv2_2333"/>
<keyword evidence="2" id="KW-1185">Reference proteome</keyword>
<evidence type="ECO:0000313" key="2">
    <source>
        <dbReference type="Proteomes" id="UP000069205"/>
    </source>
</evidence>
<dbReference type="PATRIC" id="fig|42253.5.peg.2299"/>